<evidence type="ECO:0000256" key="6">
    <source>
        <dbReference type="SAM" id="MobiDB-lite"/>
    </source>
</evidence>
<reference evidence="9 10" key="1">
    <citation type="submission" date="2014-09" db="EMBL/GenBank/DDBJ databases">
        <title>Draft genome sequence of Streptomyces natalensis ATCC 27448, producer of the antifungal pimaricin.</title>
        <authorList>
            <person name="Mendes M.V."/>
            <person name="Beites T."/>
            <person name="Pires S."/>
            <person name="Santos C.L."/>
            <person name="Moradas-Ferreira P."/>
        </authorList>
    </citation>
    <scope>NUCLEOTIDE SEQUENCE [LARGE SCALE GENOMIC DNA]</scope>
    <source>
        <strain evidence="9 10">ATCC 27448</strain>
    </source>
</reference>
<dbReference type="InterPro" id="IPR000064">
    <property type="entry name" value="NLP_P60_dom"/>
</dbReference>
<dbReference type="Gene3D" id="3.90.1720.10">
    <property type="entry name" value="endopeptidase domain like (from Nostoc punctiforme)"/>
    <property type="match status" value="1"/>
</dbReference>
<comment type="caution">
    <text evidence="9">The sequence shown here is derived from an EMBL/GenBank/DDBJ whole genome shotgun (WGS) entry which is preliminary data.</text>
</comment>
<accession>A0A0D7CCL3</accession>
<dbReference type="SUPFAM" id="SSF54001">
    <property type="entry name" value="Cysteine proteinases"/>
    <property type="match status" value="1"/>
</dbReference>
<dbReference type="PANTHER" id="PTHR47359:SF3">
    <property type="entry name" value="NLP_P60 DOMAIN-CONTAINING PROTEIN-RELATED"/>
    <property type="match status" value="1"/>
</dbReference>
<evidence type="ECO:0000313" key="10">
    <source>
        <dbReference type="Proteomes" id="UP000032458"/>
    </source>
</evidence>
<feature type="domain" description="NlpC/P60" evidence="8">
    <location>
        <begin position="241"/>
        <end position="362"/>
    </location>
</feature>
<evidence type="ECO:0000256" key="3">
    <source>
        <dbReference type="ARBA" id="ARBA00022801"/>
    </source>
</evidence>
<dbReference type="GO" id="GO:0006508">
    <property type="term" value="P:proteolysis"/>
    <property type="evidence" value="ECO:0007669"/>
    <property type="project" value="UniProtKB-KW"/>
</dbReference>
<feature type="chain" id="PRO_5039079377" evidence="7">
    <location>
        <begin position="23"/>
        <end position="365"/>
    </location>
</feature>
<dbReference type="Pfam" id="PF00877">
    <property type="entry name" value="NLPC_P60"/>
    <property type="match status" value="1"/>
</dbReference>
<evidence type="ECO:0000256" key="1">
    <source>
        <dbReference type="ARBA" id="ARBA00007074"/>
    </source>
</evidence>
<evidence type="ECO:0000256" key="2">
    <source>
        <dbReference type="ARBA" id="ARBA00022670"/>
    </source>
</evidence>
<dbReference type="GO" id="GO:0008234">
    <property type="term" value="F:cysteine-type peptidase activity"/>
    <property type="evidence" value="ECO:0007669"/>
    <property type="project" value="UniProtKB-KW"/>
</dbReference>
<gene>
    <name evidence="9" type="ORF">SNA_37905</name>
</gene>
<evidence type="ECO:0000256" key="5">
    <source>
        <dbReference type="SAM" id="Coils"/>
    </source>
</evidence>
<dbReference type="PANTHER" id="PTHR47359">
    <property type="entry name" value="PEPTIDOGLYCAN DL-ENDOPEPTIDASE CWLO"/>
    <property type="match status" value="1"/>
</dbReference>
<dbReference type="InterPro" id="IPR051794">
    <property type="entry name" value="PG_Endopeptidase_C40"/>
</dbReference>
<comment type="similarity">
    <text evidence="1">Belongs to the peptidase C40 family.</text>
</comment>
<organism evidence="9 10">
    <name type="scientific">Streptomyces natalensis ATCC 27448</name>
    <dbReference type="NCBI Taxonomy" id="1240678"/>
    <lineage>
        <taxon>Bacteria</taxon>
        <taxon>Bacillati</taxon>
        <taxon>Actinomycetota</taxon>
        <taxon>Actinomycetes</taxon>
        <taxon>Kitasatosporales</taxon>
        <taxon>Streptomycetaceae</taxon>
        <taxon>Streptomyces</taxon>
    </lineage>
</organism>
<sequence length="365" mass="39817">MVGTAVVLCAMGLLGGTATAAAADPRPGERRDTAPKAPDNGSAEASLKHLQDVRKKIDDLYRKAERATDAYNGAKEQVELQQKEIVGLARKIESTRQKLVALKRQAGALASAQYRASGIPAEARLMLGSDSGAFLDDATLFRKAQQAAKGVITQLSRTKAELDDYAQAATDRWERLEADRKKKESARRDIKKQIDAAKKIESRLAAKEKERLLKLEDQQAFLAQQKWLDSGVLKEIHNKASSYGEKAIAFATAQIGKDYVWGAEGPDTFDCSGLTLRAWQAGGTTIPRTSQEQWRRLHRVPLKDMRPGDLIIYFSDASHVGMYLGDGAVVHAPRPGRQVTITGAGSMPILGVVRPDAERDGDEGQ</sequence>
<name>A0A0D7CCL3_9ACTN</name>
<keyword evidence="5" id="KW-0175">Coiled coil</keyword>
<feature type="coiled-coil region" evidence="5">
    <location>
        <begin position="183"/>
        <end position="225"/>
    </location>
</feature>
<dbReference type="AlphaFoldDB" id="A0A0D7CCL3"/>
<dbReference type="PROSITE" id="PS51935">
    <property type="entry name" value="NLPC_P60"/>
    <property type="match status" value="1"/>
</dbReference>
<dbReference type="InterPro" id="IPR038765">
    <property type="entry name" value="Papain-like_cys_pep_sf"/>
</dbReference>
<evidence type="ECO:0000259" key="8">
    <source>
        <dbReference type="PROSITE" id="PS51935"/>
    </source>
</evidence>
<keyword evidence="3 9" id="KW-0378">Hydrolase</keyword>
<evidence type="ECO:0000256" key="4">
    <source>
        <dbReference type="ARBA" id="ARBA00022807"/>
    </source>
</evidence>
<dbReference type="PATRIC" id="fig|1240678.4.peg.8075"/>
<protein>
    <submittedName>
        <fullName evidence="9">Glycoside hydrolase</fullName>
    </submittedName>
</protein>
<proteinExistence type="inferred from homology"/>
<keyword evidence="2" id="KW-0645">Protease</keyword>
<dbReference type="Proteomes" id="UP000032458">
    <property type="component" value="Unassembled WGS sequence"/>
</dbReference>
<evidence type="ECO:0000313" key="9">
    <source>
        <dbReference type="EMBL" id="KIZ13776.1"/>
    </source>
</evidence>
<feature type="signal peptide" evidence="7">
    <location>
        <begin position="1"/>
        <end position="22"/>
    </location>
</feature>
<dbReference type="EMBL" id="JRKI01000062">
    <property type="protein sequence ID" value="KIZ13776.1"/>
    <property type="molecule type" value="Genomic_DNA"/>
</dbReference>
<keyword evidence="4" id="KW-0788">Thiol protease</keyword>
<feature type="region of interest" description="Disordered" evidence="6">
    <location>
        <begin position="20"/>
        <end position="48"/>
    </location>
</feature>
<keyword evidence="10" id="KW-1185">Reference proteome</keyword>
<keyword evidence="7" id="KW-0732">Signal</keyword>
<evidence type="ECO:0000256" key="7">
    <source>
        <dbReference type="SAM" id="SignalP"/>
    </source>
</evidence>